<comment type="subcellular location">
    <subcellularLocation>
        <location evidence="1">Nucleus</location>
    </subcellularLocation>
</comment>
<sequence length="293" mass="33206">MKLKLQARNTETIRTTLSLVSSLRKFVVLRFTPEKLIVISVHPTAMVPEPQAWCKLNVKSVFDSIEIQSLHENVISLEVNIDLFLQTLRNYDKASSDILNIRLQKKDSNGEEGSSGSSGRNASLALFYTNTSVGMRPVNHTFKIPVKILKSAGQEYVEPQISDVDLMLKLPQHFSGAFRRLDKFDSNQLVKIQAQGKDGGSIRFIVDQENKIKVIIRWNSKLEIYNPADIGEGESLRSTIDHSQLGQNEEHDILVHIKDLTMASKNRFHSSKCYLLDVTEPGMRGTWTTQRLR</sequence>
<dbReference type="GO" id="GO:0000723">
    <property type="term" value="P:telomere maintenance"/>
    <property type="evidence" value="ECO:0007669"/>
    <property type="project" value="TreeGrafter"/>
</dbReference>
<dbReference type="InParanoid" id="A5DG72"/>
<dbReference type="GO" id="GO:0031573">
    <property type="term" value="P:mitotic intra-S DNA damage checkpoint signaling"/>
    <property type="evidence" value="ECO:0007669"/>
    <property type="project" value="TreeGrafter"/>
</dbReference>
<dbReference type="OrthoDB" id="419537at2759"/>
<dbReference type="GO" id="GO:0035861">
    <property type="term" value="C:site of double-strand break"/>
    <property type="evidence" value="ECO:0007669"/>
    <property type="project" value="TreeGrafter"/>
</dbReference>
<evidence type="ECO:0000256" key="1">
    <source>
        <dbReference type="ARBA" id="ARBA00004123"/>
    </source>
</evidence>
<name>A5DG72_PICGU</name>
<dbReference type="Pfam" id="PF04005">
    <property type="entry name" value="Hus1"/>
    <property type="match status" value="1"/>
</dbReference>
<dbReference type="PANTHER" id="PTHR12900">
    <property type="entry name" value="MITOTIC AND DNA DAMAGE CHECKPOINT PROTEIN HUS1"/>
    <property type="match status" value="1"/>
</dbReference>
<dbReference type="AlphaFoldDB" id="A5DG72"/>
<reference evidence="3 4" key="1">
    <citation type="journal article" date="2009" name="Nature">
        <title>Evolution of pathogenicity and sexual reproduction in eight Candida genomes.</title>
        <authorList>
            <person name="Butler G."/>
            <person name="Rasmussen M.D."/>
            <person name="Lin M.F."/>
            <person name="Santos M.A."/>
            <person name="Sakthikumar S."/>
            <person name="Munro C.A."/>
            <person name="Rheinbay E."/>
            <person name="Grabherr M."/>
            <person name="Forche A."/>
            <person name="Reedy J.L."/>
            <person name="Agrafioti I."/>
            <person name="Arnaud M.B."/>
            <person name="Bates S."/>
            <person name="Brown A.J."/>
            <person name="Brunke S."/>
            <person name="Costanzo M.C."/>
            <person name="Fitzpatrick D.A."/>
            <person name="de Groot P.W."/>
            <person name="Harris D."/>
            <person name="Hoyer L.L."/>
            <person name="Hube B."/>
            <person name="Klis F.M."/>
            <person name="Kodira C."/>
            <person name="Lennard N."/>
            <person name="Logue M.E."/>
            <person name="Martin R."/>
            <person name="Neiman A.M."/>
            <person name="Nikolaou E."/>
            <person name="Quail M.A."/>
            <person name="Quinn J."/>
            <person name="Santos M.C."/>
            <person name="Schmitzberger F.F."/>
            <person name="Sherlock G."/>
            <person name="Shah P."/>
            <person name="Silverstein K.A."/>
            <person name="Skrzypek M.S."/>
            <person name="Soll D."/>
            <person name="Staggs R."/>
            <person name="Stansfield I."/>
            <person name="Stumpf M.P."/>
            <person name="Sudbery P.E."/>
            <person name="Srikantha T."/>
            <person name="Zeng Q."/>
            <person name="Berman J."/>
            <person name="Berriman M."/>
            <person name="Heitman J."/>
            <person name="Gow N.A."/>
            <person name="Lorenz M.C."/>
            <person name="Birren B.W."/>
            <person name="Kellis M."/>
            <person name="Cuomo C.A."/>
        </authorList>
    </citation>
    <scope>NUCLEOTIDE SEQUENCE [LARGE SCALE GENOMIC DNA]</scope>
    <source>
        <strain evidence="4">ATCC 6260 / CBS 566 / DSM 6381 / JCM 1539 / NBRC 10279 / NRRL Y-324</strain>
    </source>
</reference>
<dbReference type="Gene3D" id="3.70.10.10">
    <property type="match status" value="1"/>
</dbReference>
<dbReference type="OMA" id="EPQVWCK"/>
<dbReference type="InterPro" id="IPR007150">
    <property type="entry name" value="HUS1/Mec3"/>
</dbReference>
<dbReference type="GO" id="GO:0033314">
    <property type="term" value="P:mitotic DNA replication checkpoint signaling"/>
    <property type="evidence" value="ECO:0007669"/>
    <property type="project" value="TreeGrafter"/>
</dbReference>
<dbReference type="KEGG" id="pgu:PGUG_02273"/>
<evidence type="ECO:0008006" key="5">
    <source>
        <dbReference type="Google" id="ProtNLM"/>
    </source>
</evidence>
<accession>A5DG72</accession>
<dbReference type="FunCoup" id="A5DG72">
    <property type="interactions" value="177"/>
</dbReference>
<keyword evidence="2" id="KW-0539">Nucleus</keyword>
<dbReference type="Proteomes" id="UP000001997">
    <property type="component" value="Unassembled WGS sequence"/>
</dbReference>
<organism evidence="3 4">
    <name type="scientific">Meyerozyma guilliermondii (strain ATCC 6260 / CBS 566 / DSM 6381 / JCM 1539 / NBRC 10279 / NRRL Y-324)</name>
    <name type="common">Yeast</name>
    <name type="synonym">Candida guilliermondii</name>
    <dbReference type="NCBI Taxonomy" id="294746"/>
    <lineage>
        <taxon>Eukaryota</taxon>
        <taxon>Fungi</taxon>
        <taxon>Dikarya</taxon>
        <taxon>Ascomycota</taxon>
        <taxon>Saccharomycotina</taxon>
        <taxon>Pichiomycetes</taxon>
        <taxon>Debaryomycetaceae</taxon>
        <taxon>Meyerozyma</taxon>
    </lineage>
</organism>
<evidence type="ECO:0000256" key="2">
    <source>
        <dbReference type="ARBA" id="ARBA00023242"/>
    </source>
</evidence>
<dbReference type="RefSeq" id="XP_001486602.2">
    <property type="nucleotide sequence ID" value="XM_001486552.1"/>
</dbReference>
<dbReference type="VEuPathDB" id="FungiDB:PGUG_02273"/>
<dbReference type="STRING" id="294746.A5DG72"/>
<dbReference type="HOGENOM" id="CLU_074844_0_0_1"/>
<dbReference type="GO" id="GO:0030896">
    <property type="term" value="C:checkpoint clamp complex"/>
    <property type="evidence" value="ECO:0007669"/>
    <property type="project" value="InterPro"/>
</dbReference>
<dbReference type="GO" id="GO:0006289">
    <property type="term" value="P:nucleotide-excision repair"/>
    <property type="evidence" value="ECO:0007669"/>
    <property type="project" value="TreeGrafter"/>
</dbReference>
<dbReference type="GO" id="GO:0000724">
    <property type="term" value="P:double-strand break repair via homologous recombination"/>
    <property type="evidence" value="ECO:0007669"/>
    <property type="project" value="TreeGrafter"/>
</dbReference>
<gene>
    <name evidence="3" type="ORF">PGUG_02273</name>
</gene>
<proteinExistence type="predicted"/>
<dbReference type="PANTHER" id="PTHR12900:SF0">
    <property type="entry name" value="CHECKPOINT PROTEIN"/>
    <property type="match status" value="1"/>
</dbReference>
<evidence type="ECO:0000313" key="4">
    <source>
        <dbReference type="Proteomes" id="UP000001997"/>
    </source>
</evidence>
<dbReference type="GeneID" id="5128096"/>
<dbReference type="EMBL" id="CH408156">
    <property type="protein sequence ID" value="EDK38175.2"/>
    <property type="molecule type" value="Genomic_DNA"/>
</dbReference>
<dbReference type="eggNOG" id="ENOG502RA7D">
    <property type="taxonomic scope" value="Eukaryota"/>
</dbReference>
<dbReference type="GO" id="GO:0044778">
    <property type="term" value="P:meiotic DNA integrity checkpoint signaling"/>
    <property type="evidence" value="ECO:0007669"/>
    <property type="project" value="TreeGrafter"/>
</dbReference>
<evidence type="ECO:0000313" key="3">
    <source>
        <dbReference type="EMBL" id="EDK38175.2"/>
    </source>
</evidence>
<keyword evidence="4" id="KW-1185">Reference proteome</keyword>
<protein>
    <recommendedName>
        <fullName evidence="5">Checkpoint protein</fullName>
    </recommendedName>
</protein>